<feature type="transmembrane region" description="Helical" evidence="9">
    <location>
        <begin position="544"/>
        <end position="562"/>
    </location>
</feature>
<comment type="caution">
    <text evidence="11">The sequence shown here is derived from an EMBL/GenBank/DDBJ whole genome shotgun (WGS) entry which is preliminary data.</text>
</comment>
<gene>
    <name evidence="11" type="ORF">SO694_00055284</name>
</gene>
<evidence type="ECO:0000313" key="11">
    <source>
        <dbReference type="EMBL" id="KAK7240920.1"/>
    </source>
</evidence>
<dbReference type="InterPro" id="IPR017871">
    <property type="entry name" value="ABC_transporter-like_CS"/>
</dbReference>
<keyword evidence="12" id="KW-1185">Reference proteome</keyword>
<feature type="region of interest" description="Disordered" evidence="8">
    <location>
        <begin position="25"/>
        <end position="71"/>
    </location>
</feature>
<evidence type="ECO:0000256" key="5">
    <source>
        <dbReference type="ARBA" id="ARBA00022840"/>
    </source>
</evidence>
<keyword evidence="3 9" id="KW-0812">Transmembrane</keyword>
<dbReference type="InterPro" id="IPR003439">
    <property type="entry name" value="ABC_transporter-like_ATP-bd"/>
</dbReference>
<feature type="transmembrane region" description="Helical" evidence="9">
    <location>
        <begin position="569"/>
        <end position="592"/>
    </location>
</feature>
<dbReference type="InterPro" id="IPR013525">
    <property type="entry name" value="ABC2_TM"/>
</dbReference>
<dbReference type="Pfam" id="PF01061">
    <property type="entry name" value="ABC2_membrane"/>
    <property type="match status" value="1"/>
</dbReference>
<keyword evidence="6 9" id="KW-1133">Transmembrane helix</keyword>
<accession>A0ABR1FXG2</accession>
<dbReference type="InterPro" id="IPR027417">
    <property type="entry name" value="P-loop_NTPase"/>
</dbReference>
<evidence type="ECO:0000313" key="12">
    <source>
        <dbReference type="Proteomes" id="UP001363151"/>
    </source>
</evidence>
<evidence type="ECO:0000256" key="8">
    <source>
        <dbReference type="SAM" id="MobiDB-lite"/>
    </source>
</evidence>
<organism evidence="11 12">
    <name type="scientific">Aureococcus anophagefferens</name>
    <name type="common">Harmful bloom alga</name>
    <dbReference type="NCBI Taxonomy" id="44056"/>
    <lineage>
        <taxon>Eukaryota</taxon>
        <taxon>Sar</taxon>
        <taxon>Stramenopiles</taxon>
        <taxon>Ochrophyta</taxon>
        <taxon>Pelagophyceae</taxon>
        <taxon>Pelagomonadales</taxon>
        <taxon>Pelagomonadaceae</taxon>
        <taxon>Aureococcus</taxon>
    </lineage>
</organism>
<dbReference type="PROSITE" id="PS00211">
    <property type="entry name" value="ABC_TRANSPORTER_1"/>
    <property type="match status" value="1"/>
</dbReference>
<evidence type="ECO:0000259" key="10">
    <source>
        <dbReference type="PROSITE" id="PS50893"/>
    </source>
</evidence>
<dbReference type="EMBL" id="JBBJCI010000208">
    <property type="protein sequence ID" value="KAK7240920.1"/>
    <property type="molecule type" value="Genomic_DNA"/>
</dbReference>
<dbReference type="Pfam" id="PF00005">
    <property type="entry name" value="ABC_tran"/>
    <property type="match status" value="1"/>
</dbReference>
<dbReference type="InterPro" id="IPR003593">
    <property type="entry name" value="AAA+_ATPase"/>
</dbReference>
<name>A0ABR1FXG2_AURAN</name>
<proteinExistence type="predicted"/>
<keyword evidence="4" id="KW-0547">Nucleotide-binding</keyword>
<feature type="domain" description="ABC transporter" evidence="10">
    <location>
        <begin position="112"/>
        <end position="363"/>
    </location>
</feature>
<dbReference type="PANTHER" id="PTHR48041">
    <property type="entry name" value="ABC TRANSPORTER G FAMILY MEMBER 28"/>
    <property type="match status" value="1"/>
</dbReference>
<evidence type="ECO:0000256" key="9">
    <source>
        <dbReference type="SAM" id="Phobius"/>
    </source>
</evidence>
<feature type="transmembrane region" description="Helical" evidence="9">
    <location>
        <begin position="673"/>
        <end position="695"/>
    </location>
</feature>
<evidence type="ECO:0000256" key="4">
    <source>
        <dbReference type="ARBA" id="ARBA00022741"/>
    </source>
</evidence>
<dbReference type="Gene3D" id="3.40.50.300">
    <property type="entry name" value="P-loop containing nucleotide triphosphate hydrolases"/>
    <property type="match status" value="1"/>
</dbReference>
<evidence type="ECO:0000256" key="7">
    <source>
        <dbReference type="ARBA" id="ARBA00023136"/>
    </source>
</evidence>
<feature type="compositionally biased region" description="Acidic residues" evidence="8">
    <location>
        <begin position="57"/>
        <end position="67"/>
    </location>
</feature>
<keyword evidence="2" id="KW-0813">Transport</keyword>
<evidence type="ECO:0000256" key="6">
    <source>
        <dbReference type="ARBA" id="ARBA00022989"/>
    </source>
</evidence>
<keyword evidence="7 9" id="KW-0472">Membrane</keyword>
<dbReference type="SMART" id="SM00382">
    <property type="entry name" value="AAA"/>
    <property type="match status" value="1"/>
</dbReference>
<dbReference type="InterPro" id="IPR050352">
    <property type="entry name" value="ABCG_transporters"/>
</dbReference>
<protein>
    <submittedName>
        <fullName evidence="11">ABC-2 type transporter</fullName>
    </submittedName>
</protein>
<dbReference type="PROSITE" id="PS50893">
    <property type="entry name" value="ABC_TRANSPORTER_2"/>
    <property type="match status" value="1"/>
</dbReference>
<keyword evidence="5" id="KW-0067">ATP-binding</keyword>
<dbReference type="Proteomes" id="UP001363151">
    <property type="component" value="Unassembled WGS sequence"/>
</dbReference>
<dbReference type="PANTHER" id="PTHR48041:SF91">
    <property type="entry name" value="ABC TRANSPORTER G FAMILY MEMBER 28"/>
    <property type="match status" value="1"/>
</dbReference>
<sequence>MSSDLVAPQHVRVVDEESALSSITCGGAFAGGDDSDQDAYTDILCSNRSSRRRDAPQDDSDSGEELETAARAPHTIILAVKQANMDGSEEKPLQAFEEGRAGGRPDVVFDGLRYEVTLPNKEKLVVLDGTTSSFRCGEVTAVMGSSGAGKTSLLDVVAGRAAAGRVEGTVIVGGARPTNIVRKRYSGYCVQRDTLVAVLSVRETLKYTAELKCSAVIPRHAKFARVEEVLKELGLEDCGDTVVGNDLDRGISGGQRKRLNIGVALVTKPPVLLLDEPTSGLDAATADEILAVASSLARSGGGRVVAATLHSPSSRAFRLSVDKLLVLGSRGRPLYAGPADVSEAGPLRRYLDARGAPLQPGDSLADHVIYALSSRGADDDALAEAWATSPGGESEKDASEAATEKSAASAALSAVADCLAYHARDPRRDEAVATSFLHGATTLLRYRGTRSYGDGEYVGVRLGDKIIFGLVIGTLYFNEAQKHRDDGHANNVASLLWITVVLPGYGAAAYVPQIVDERATFVREVADGCYDVGTYVAYKCAEEFAIMLPFSGVFAGLIYFMVKFQCSFAVFWATYYLNSCVGIALAYAVAAFSPTTEAANALLPTYVTTNIFFTGYLILWDDIPKPWRWYPWVNPMLYGWVGLMQDEFDDSDDPYADVSDIQAYYSLGRFPHVGVCLAVLVGFCGLFAALAWVGLKQHLEARSAELAAAGVAVHAITAQPGGDDAIRAKLVTEGCVLSFPVHSDPELRLQGSATADILVHEQIDATRHYYTSTHDQATEVEPALVVADSTGAVVSWWSWNAVDTLKEGGVEALRQNGSGERDPGLRTIDLAQHGIPGADDAEEAWLVNVRPDAADIVPALLEGRQVKLKEMLGNEEVAKQHRVSGERDGWAKAKV</sequence>
<dbReference type="SUPFAM" id="SSF52540">
    <property type="entry name" value="P-loop containing nucleoside triphosphate hydrolases"/>
    <property type="match status" value="1"/>
</dbReference>
<comment type="subcellular location">
    <subcellularLocation>
        <location evidence="1">Membrane</location>
        <topology evidence="1">Multi-pass membrane protein</topology>
    </subcellularLocation>
</comment>
<evidence type="ECO:0000256" key="3">
    <source>
        <dbReference type="ARBA" id="ARBA00022692"/>
    </source>
</evidence>
<reference evidence="11 12" key="1">
    <citation type="submission" date="2024-03" db="EMBL/GenBank/DDBJ databases">
        <title>Aureococcus anophagefferens CCMP1851 and Kratosvirus quantuckense: Draft genome of a second virus-susceptible host strain in the model system.</title>
        <authorList>
            <person name="Chase E."/>
            <person name="Truchon A.R."/>
            <person name="Schepens W."/>
            <person name="Wilhelm S.W."/>
        </authorList>
    </citation>
    <scope>NUCLEOTIDE SEQUENCE [LARGE SCALE GENOMIC DNA]</scope>
    <source>
        <strain evidence="11 12">CCMP1851</strain>
    </source>
</reference>
<evidence type="ECO:0000256" key="1">
    <source>
        <dbReference type="ARBA" id="ARBA00004141"/>
    </source>
</evidence>
<evidence type="ECO:0000256" key="2">
    <source>
        <dbReference type="ARBA" id="ARBA00022448"/>
    </source>
</evidence>
<feature type="transmembrane region" description="Helical" evidence="9">
    <location>
        <begin position="598"/>
        <end position="619"/>
    </location>
</feature>